<dbReference type="GO" id="GO:0016491">
    <property type="term" value="F:oxidoreductase activity"/>
    <property type="evidence" value="ECO:0007669"/>
    <property type="project" value="UniProtKB-KW"/>
</dbReference>
<dbReference type="EMBL" id="CABEEZ010000031">
    <property type="protein sequence ID" value="VTR23310.1"/>
    <property type="molecule type" value="Genomic_DNA"/>
</dbReference>
<keyword evidence="1" id="KW-0560">Oxidoreductase</keyword>
<dbReference type="EC" id="1.6.5.-" evidence="1"/>
<name>A0A4U9TSW5_SERFO</name>
<protein>
    <submittedName>
        <fullName evidence="1">Na(+)-translocating NADH-quinone reductase subunit B</fullName>
        <ecNumber evidence="1">1.6.5.-</ecNumber>
    </submittedName>
</protein>
<reference evidence="1" key="1">
    <citation type="submission" date="2019-05" db="EMBL/GenBank/DDBJ databases">
        <authorList>
            <consortium name="Pathogen Informatics"/>
        </authorList>
    </citation>
    <scope>NUCLEOTIDE SEQUENCE [LARGE SCALE GENOMIC DNA]</scope>
    <source>
        <strain evidence="1">NCTC12965</strain>
    </source>
</reference>
<accession>A0A4U9TSW5</accession>
<proteinExistence type="predicted"/>
<evidence type="ECO:0000313" key="1">
    <source>
        <dbReference type="EMBL" id="VTR23310.1"/>
    </source>
</evidence>
<sequence length="48" mass="5586">MGLKNFFDKIEHHFTPGGKLEKWYPLFEATATVFYTPRHGNARGFART</sequence>
<gene>
    <name evidence="1" type="primary">nqrB_3</name>
    <name evidence="1" type="ORF">NCTC12965_01745</name>
</gene>
<dbReference type="AlphaFoldDB" id="A0A4U9TSW5"/>
<organism evidence="1">
    <name type="scientific">Serratia fonticola</name>
    <dbReference type="NCBI Taxonomy" id="47917"/>
    <lineage>
        <taxon>Bacteria</taxon>
        <taxon>Pseudomonadati</taxon>
        <taxon>Pseudomonadota</taxon>
        <taxon>Gammaproteobacteria</taxon>
        <taxon>Enterobacterales</taxon>
        <taxon>Yersiniaceae</taxon>
        <taxon>Serratia</taxon>
    </lineage>
</organism>